<name>A0AC35TUN9_9BILA</name>
<accession>A0AC35TUN9</accession>
<reference evidence="2" key="1">
    <citation type="submission" date="2016-11" db="UniProtKB">
        <authorList>
            <consortium name="WormBaseParasite"/>
        </authorList>
    </citation>
    <scope>IDENTIFICATION</scope>
    <source>
        <strain evidence="2">KR3021</strain>
    </source>
</reference>
<organism evidence="1 2">
    <name type="scientific">Rhabditophanes sp. KR3021</name>
    <dbReference type="NCBI Taxonomy" id="114890"/>
    <lineage>
        <taxon>Eukaryota</taxon>
        <taxon>Metazoa</taxon>
        <taxon>Ecdysozoa</taxon>
        <taxon>Nematoda</taxon>
        <taxon>Chromadorea</taxon>
        <taxon>Rhabditida</taxon>
        <taxon>Tylenchina</taxon>
        <taxon>Panagrolaimomorpha</taxon>
        <taxon>Strongyloidoidea</taxon>
        <taxon>Alloionematidae</taxon>
        <taxon>Rhabditophanes</taxon>
    </lineage>
</organism>
<dbReference type="Proteomes" id="UP000095286">
    <property type="component" value="Unplaced"/>
</dbReference>
<protein>
    <submittedName>
        <fullName evidence="2">Dolichyl-diphosphooligosaccharide--protein glycosyltransferase subunit DAD1</fullName>
    </submittedName>
</protein>
<proteinExistence type="predicted"/>
<evidence type="ECO:0000313" key="1">
    <source>
        <dbReference type="Proteomes" id="UP000095286"/>
    </source>
</evidence>
<evidence type="ECO:0000313" key="2">
    <source>
        <dbReference type="WBParaSite" id="RSKR_0000443000.1"/>
    </source>
</evidence>
<sequence length="115" mass="12848">MSNNKCVSNIFCQVVTDYTQNTPSKLKIIDSYMLYILITGIVQFVYCVLFTSFPFNSFLAGFISTVASFVLAASLRSQVNPKNEGDFKNISPERAFADFCFAHVVLHLTVMNLLG</sequence>
<dbReference type="WBParaSite" id="RSKR_0000443000.1">
    <property type="protein sequence ID" value="RSKR_0000443000.1"/>
    <property type="gene ID" value="RSKR_0000443000"/>
</dbReference>